<dbReference type="Proteomes" id="UP000278983">
    <property type="component" value="Unassembled WGS sequence"/>
</dbReference>
<accession>A0A3S0P959</accession>
<keyword evidence="1" id="KW-0472">Membrane</keyword>
<dbReference type="InterPro" id="IPR021448">
    <property type="entry name" value="DUF3098"/>
</dbReference>
<dbReference type="AlphaFoldDB" id="A0A3S0P959"/>
<dbReference type="EMBL" id="RYYU01000001">
    <property type="protein sequence ID" value="RUL59991.1"/>
    <property type="molecule type" value="Genomic_DNA"/>
</dbReference>
<feature type="transmembrane region" description="Helical" evidence="1">
    <location>
        <begin position="12"/>
        <end position="32"/>
    </location>
</feature>
<keyword evidence="3" id="KW-1185">Reference proteome</keyword>
<evidence type="ECO:0000313" key="3">
    <source>
        <dbReference type="Proteomes" id="UP000278983"/>
    </source>
</evidence>
<evidence type="ECO:0000313" key="2">
    <source>
        <dbReference type="EMBL" id="RUL59991.1"/>
    </source>
</evidence>
<keyword evidence="1" id="KW-0812">Transmembrane</keyword>
<evidence type="ECO:0000256" key="1">
    <source>
        <dbReference type="SAM" id="Phobius"/>
    </source>
</evidence>
<dbReference type="Pfam" id="PF11297">
    <property type="entry name" value="DUF3098"/>
    <property type="match status" value="1"/>
</dbReference>
<keyword evidence="1" id="KW-1133">Transmembrane helix</keyword>
<comment type="caution">
    <text evidence="2">The sequence shown here is derived from an EMBL/GenBank/DDBJ whole genome shotgun (WGS) entry which is preliminary data.</text>
</comment>
<name>A0A3S0P959_9BACT</name>
<dbReference type="RefSeq" id="WP_126679086.1">
    <property type="nucleotide sequence ID" value="NZ_CAUTUZ010000074.1"/>
</dbReference>
<organism evidence="2 3">
    <name type="scientific">Prevotella koreensis</name>
    <dbReference type="NCBI Taxonomy" id="2490854"/>
    <lineage>
        <taxon>Bacteria</taxon>
        <taxon>Pseudomonadati</taxon>
        <taxon>Bacteroidota</taxon>
        <taxon>Bacteroidia</taxon>
        <taxon>Bacteroidales</taxon>
        <taxon>Prevotellaceae</taxon>
        <taxon>Prevotella</taxon>
    </lineage>
</organism>
<proteinExistence type="predicted"/>
<protein>
    <submittedName>
        <fullName evidence="2">DUF3098 domain-containing protein</fullName>
    </submittedName>
</protein>
<gene>
    <name evidence="2" type="ORF">EHV08_09690</name>
</gene>
<feature type="transmembrane region" description="Helical" evidence="1">
    <location>
        <begin position="52"/>
        <end position="70"/>
    </location>
</feature>
<reference evidence="2 3" key="1">
    <citation type="submission" date="2018-12" db="EMBL/GenBank/DDBJ databases">
        <title>Genome sequencing of Prevotella sp. KCOM 3155 (= JS262).</title>
        <authorList>
            <person name="Kook J.-K."/>
            <person name="Park S.-N."/>
            <person name="Lim Y.K."/>
        </authorList>
    </citation>
    <scope>NUCLEOTIDE SEQUENCE [LARGE SCALE GENOMIC DNA]</scope>
    <source>
        <strain evidence="2 3">KCOM 3155</strain>
    </source>
</reference>
<sequence>MDKRNLAFGKMNFILLAVGVAVIIIGFLLMSGSGSTEQAFNPDIFSATRIKIAPVVTFIGFISIIVAIIYKPKEENKKEIGE</sequence>